<dbReference type="GO" id="GO:0031720">
    <property type="term" value="F:haptoglobin binding"/>
    <property type="evidence" value="ECO:0007669"/>
    <property type="project" value="TreeGrafter"/>
</dbReference>
<dbReference type="PANTHER" id="PTHR11442">
    <property type="entry name" value="HEMOGLOBIN FAMILY MEMBER"/>
    <property type="match status" value="1"/>
</dbReference>
<dbReference type="GO" id="GO:0072562">
    <property type="term" value="C:blood microparticle"/>
    <property type="evidence" value="ECO:0007669"/>
    <property type="project" value="TreeGrafter"/>
</dbReference>
<keyword evidence="4 7" id="KW-0561">Oxygen transport</keyword>
<reference evidence="9" key="1">
    <citation type="submission" date="2005-10" db="EMBL/GenBank/DDBJ databases">
        <title>Cynops pyrrhogaster: beta-globin.</title>
        <authorList>
            <person name="Maki N."/>
            <person name="Tarui H."/>
            <person name="Kurosaka H."/>
            <person name="Agata K."/>
        </authorList>
    </citation>
    <scope>NUCLEOTIDE SEQUENCE</scope>
</reference>
<dbReference type="InterPro" id="IPR000971">
    <property type="entry name" value="Globin"/>
</dbReference>
<evidence type="ECO:0000256" key="3">
    <source>
        <dbReference type="ARBA" id="ARBA00022617"/>
    </source>
</evidence>
<evidence type="ECO:0000256" key="2">
    <source>
        <dbReference type="ARBA" id="ARBA00022448"/>
    </source>
</evidence>
<keyword evidence="6" id="KW-0408">Iron</keyword>
<dbReference type="GO" id="GO:0042744">
    <property type="term" value="P:hydrogen peroxide catabolic process"/>
    <property type="evidence" value="ECO:0007669"/>
    <property type="project" value="TreeGrafter"/>
</dbReference>
<name>Q33CJ7_CYNPY</name>
<dbReference type="Pfam" id="PF00042">
    <property type="entry name" value="Globin"/>
    <property type="match status" value="1"/>
</dbReference>
<dbReference type="InterPro" id="IPR012292">
    <property type="entry name" value="Globin/Proto"/>
</dbReference>
<dbReference type="EMBL" id="AB238604">
    <property type="protein sequence ID" value="BAE47565.1"/>
    <property type="molecule type" value="mRNA"/>
</dbReference>
<evidence type="ECO:0000256" key="5">
    <source>
        <dbReference type="ARBA" id="ARBA00022723"/>
    </source>
</evidence>
<dbReference type="PANTHER" id="PTHR11442:SF100">
    <property type="entry name" value="HEMOGLOBIN SUBUNIT BETA-1"/>
    <property type="match status" value="1"/>
</dbReference>
<dbReference type="GO" id="GO:0005833">
    <property type="term" value="C:hemoglobin complex"/>
    <property type="evidence" value="ECO:0007669"/>
    <property type="project" value="InterPro"/>
</dbReference>
<dbReference type="GO" id="GO:0004601">
    <property type="term" value="F:peroxidase activity"/>
    <property type="evidence" value="ECO:0007669"/>
    <property type="project" value="TreeGrafter"/>
</dbReference>
<accession>Q33CJ7</accession>
<keyword evidence="3 7" id="KW-0349">Heme</keyword>
<dbReference type="AlphaFoldDB" id="Q33CJ7"/>
<feature type="domain" description="Globin" evidence="8">
    <location>
        <begin position="2"/>
        <end position="146"/>
    </location>
</feature>
<dbReference type="CDD" id="cd08925">
    <property type="entry name" value="Hb-beta-like"/>
    <property type="match status" value="1"/>
</dbReference>
<evidence type="ECO:0000256" key="4">
    <source>
        <dbReference type="ARBA" id="ARBA00022621"/>
    </source>
</evidence>
<evidence type="ECO:0000259" key="8">
    <source>
        <dbReference type="PROSITE" id="PS01033"/>
    </source>
</evidence>
<proteinExistence type="evidence at transcript level"/>
<dbReference type="InterPro" id="IPR050056">
    <property type="entry name" value="Hemoglobin_oxygen_transport"/>
</dbReference>
<dbReference type="GO" id="GO:0005344">
    <property type="term" value="F:oxygen carrier activity"/>
    <property type="evidence" value="ECO:0007669"/>
    <property type="project" value="UniProtKB-KW"/>
</dbReference>
<keyword evidence="5" id="KW-0479">Metal-binding</keyword>
<protein>
    <submittedName>
        <fullName evidence="9">Beta-globin</fullName>
    </submittedName>
</protein>
<evidence type="ECO:0000313" key="9">
    <source>
        <dbReference type="EMBL" id="BAE47565.1"/>
    </source>
</evidence>
<organism evidence="9">
    <name type="scientific">Cynops pyrrhogaster</name>
    <name type="common">Japanese fire-bellied newt</name>
    <name type="synonym">Molge pyrrhogaster</name>
    <dbReference type="NCBI Taxonomy" id="8330"/>
    <lineage>
        <taxon>Eukaryota</taxon>
        <taxon>Metazoa</taxon>
        <taxon>Chordata</taxon>
        <taxon>Craniata</taxon>
        <taxon>Vertebrata</taxon>
        <taxon>Euteleostomi</taxon>
        <taxon>Amphibia</taxon>
        <taxon>Batrachia</taxon>
        <taxon>Caudata</taxon>
        <taxon>Salamandroidea</taxon>
        <taxon>Salamandridae</taxon>
        <taxon>Pleurodelinae</taxon>
        <taxon>Cynops</taxon>
    </lineage>
</organism>
<dbReference type="InterPro" id="IPR009050">
    <property type="entry name" value="Globin-like_sf"/>
</dbReference>
<dbReference type="GO" id="GO:0020037">
    <property type="term" value="F:heme binding"/>
    <property type="evidence" value="ECO:0007669"/>
    <property type="project" value="InterPro"/>
</dbReference>
<comment type="similarity">
    <text evidence="1 7">Belongs to the globin family.</text>
</comment>
<sequence>MTFTNDERQQIHDAWAKLHADQVGGEALGRLLYVNPWTRRYFKSFGDLSSCDAIQHNPKVASHGAKVMTSIVDAVGHLDDLKAYYADLSHIHCKKLFVDPANFKLFCGIVSIVVGMHLGTDYTPQKQAAFEKFLHHVETALATGYH</sequence>
<dbReference type="PROSITE" id="PS01033">
    <property type="entry name" value="GLOBIN"/>
    <property type="match status" value="1"/>
</dbReference>
<dbReference type="GO" id="GO:0019825">
    <property type="term" value="F:oxygen binding"/>
    <property type="evidence" value="ECO:0007669"/>
    <property type="project" value="InterPro"/>
</dbReference>
<dbReference type="InterPro" id="IPR002337">
    <property type="entry name" value="Hemoglobin_b"/>
</dbReference>
<dbReference type="GO" id="GO:0031838">
    <property type="term" value="C:haptoglobin-hemoglobin complex"/>
    <property type="evidence" value="ECO:0007669"/>
    <property type="project" value="TreeGrafter"/>
</dbReference>
<dbReference type="GO" id="GO:0046872">
    <property type="term" value="F:metal ion binding"/>
    <property type="evidence" value="ECO:0007669"/>
    <property type="project" value="UniProtKB-KW"/>
</dbReference>
<dbReference type="GO" id="GO:0043177">
    <property type="term" value="F:organic acid binding"/>
    <property type="evidence" value="ECO:0007669"/>
    <property type="project" value="TreeGrafter"/>
</dbReference>
<dbReference type="PRINTS" id="PR00814">
    <property type="entry name" value="BETAHAEM"/>
</dbReference>
<dbReference type="Gene3D" id="1.10.490.10">
    <property type="entry name" value="Globins"/>
    <property type="match status" value="1"/>
</dbReference>
<evidence type="ECO:0000256" key="6">
    <source>
        <dbReference type="ARBA" id="ARBA00023004"/>
    </source>
</evidence>
<keyword evidence="2 7" id="KW-0813">Transport</keyword>
<dbReference type="SUPFAM" id="SSF46458">
    <property type="entry name" value="Globin-like"/>
    <property type="match status" value="1"/>
</dbReference>
<evidence type="ECO:0000256" key="1">
    <source>
        <dbReference type="ARBA" id="ARBA00008705"/>
    </source>
</evidence>
<evidence type="ECO:0000256" key="7">
    <source>
        <dbReference type="RuleBase" id="RU000356"/>
    </source>
</evidence>